<evidence type="ECO:0000256" key="2">
    <source>
        <dbReference type="ARBA" id="ARBA00022649"/>
    </source>
</evidence>
<name>A0ABX0NJQ0_9BURK</name>
<protein>
    <submittedName>
        <fullName evidence="3">Type II toxin-antitoxin system mRNA interferase toxin, RelE/StbE family</fullName>
    </submittedName>
</protein>
<dbReference type="PANTHER" id="PTHR33755">
    <property type="entry name" value="TOXIN PARE1-RELATED"/>
    <property type="match status" value="1"/>
</dbReference>
<dbReference type="RefSeq" id="WP_167093852.1">
    <property type="nucleotide sequence ID" value="NZ_WHJG01000063.1"/>
</dbReference>
<evidence type="ECO:0000313" key="4">
    <source>
        <dbReference type="Proteomes" id="UP000621455"/>
    </source>
</evidence>
<comment type="caution">
    <text evidence="3">The sequence shown here is derived from an EMBL/GenBank/DDBJ whole genome shotgun (WGS) entry which is preliminary data.</text>
</comment>
<dbReference type="InterPro" id="IPR051803">
    <property type="entry name" value="TA_system_RelE-like_toxin"/>
</dbReference>
<dbReference type="InterPro" id="IPR035093">
    <property type="entry name" value="RelE/ParE_toxin_dom_sf"/>
</dbReference>
<gene>
    <name evidence="3" type="ORF">F2P44_31770</name>
</gene>
<proteinExistence type="inferred from homology"/>
<evidence type="ECO:0000256" key="1">
    <source>
        <dbReference type="ARBA" id="ARBA00006226"/>
    </source>
</evidence>
<dbReference type="Proteomes" id="UP000621455">
    <property type="component" value="Unassembled WGS sequence"/>
</dbReference>
<comment type="similarity">
    <text evidence="1">Belongs to the RelE toxin family.</text>
</comment>
<dbReference type="NCBIfam" id="TIGR02385">
    <property type="entry name" value="RelE_StbE"/>
    <property type="match status" value="1"/>
</dbReference>
<accession>A0ABX0NJQ0</accession>
<dbReference type="InterPro" id="IPR007712">
    <property type="entry name" value="RelE/ParE_toxin"/>
</dbReference>
<evidence type="ECO:0000313" key="3">
    <source>
        <dbReference type="EMBL" id="NHZ83813.1"/>
    </source>
</evidence>
<keyword evidence="2" id="KW-1277">Toxin-antitoxin system</keyword>
<organism evidence="3 4">
    <name type="scientific">Massilia frigida</name>
    <dbReference type="NCBI Taxonomy" id="2609281"/>
    <lineage>
        <taxon>Bacteria</taxon>
        <taxon>Pseudomonadati</taxon>
        <taxon>Pseudomonadota</taxon>
        <taxon>Betaproteobacteria</taxon>
        <taxon>Burkholderiales</taxon>
        <taxon>Oxalobacteraceae</taxon>
        <taxon>Telluria group</taxon>
        <taxon>Massilia</taxon>
    </lineage>
</organism>
<sequence length="100" mass="11187">MKELFWTPVAIQDRDDIYEYIEADNPAAALALDELFAEKAGRLVDHLGLGKPGRVAGTCELVAHQNYILVYDTTGDLVRVLRVLHAKLQWPPSQLGSKNR</sequence>
<dbReference type="EMBL" id="WHJG01000063">
    <property type="protein sequence ID" value="NHZ83813.1"/>
    <property type="molecule type" value="Genomic_DNA"/>
</dbReference>
<reference evidence="3 4" key="1">
    <citation type="submission" date="2019-10" db="EMBL/GenBank/DDBJ databases">
        <title>Taxonomy of Antarctic Massilia spp.: description of Massilia rubra sp. nov., Massilia aquatica sp. nov., Massilia mucilaginosa sp. nov., Massilia frigida sp. nov. isolated from streams, lakes and regoliths.</title>
        <authorList>
            <person name="Holochova P."/>
            <person name="Sedlacek I."/>
            <person name="Kralova S."/>
            <person name="Maslanova I."/>
            <person name="Busse H.-J."/>
            <person name="Stankova E."/>
            <person name="Vrbovska V."/>
            <person name="Kovarovic V."/>
            <person name="Bartak M."/>
            <person name="Svec P."/>
            <person name="Pantucek R."/>
        </authorList>
    </citation>
    <scope>NUCLEOTIDE SEQUENCE [LARGE SCALE GENOMIC DNA]</scope>
    <source>
        <strain evidence="3 4">CCM 8695</strain>
    </source>
</reference>
<dbReference type="Gene3D" id="3.30.2310.20">
    <property type="entry name" value="RelE-like"/>
    <property type="match status" value="1"/>
</dbReference>
<dbReference type="Pfam" id="PF05016">
    <property type="entry name" value="ParE_toxin"/>
    <property type="match status" value="1"/>
</dbReference>
<keyword evidence="4" id="KW-1185">Reference proteome</keyword>